<feature type="region of interest" description="Disordered" evidence="11">
    <location>
        <begin position="215"/>
        <end position="250"/>
    </location>
</feature>
<evidence type="ECO:0000256" key="8">
    <source>
        <dbReference type="ARBA" id="ARBA00023136"/>
    </source>
</evidence>
<keyword evidence="7 10" id="KW-0175">Coiled coil</keyword>
<name>A0A8T0A8I4_SILME</name>
<keyword evidence="4 12" id="KW-0812">Transmembrane</keyword>
<evidence type="ECO:0000256" key="6">
    <source>
        <dbReference type="ARBA" id="ARBA00022989"/>
    </source>
</evidence>
<keyword evidence="6 12" id="KW-1133">Transmembrane helix</keyword>
<evidence type="ECO:0000313" key="14">
    <source>
        <dbReference type="Proteomes" id="UP000606274"/>
    </source>
</evidence>
<evidence type="ECO:0000256" key="3">
    <source>
        <dbReference type="ARBA" id="ARBA00016211"/>
    </source>
</evidence>
<dbReference type="EMBL" id="JABFDY010000026">
    <property type="protein sequence ID" value="KAF7688096.1"/>
    <property type="molecule type" value="Genomic_DNA"/>
</dbReference>
<keyword evidence="5" id="KW-0735">Signal-anchor</keyword>
<feature type="region of interest" description="Disordered" evidence="11">
    <location>
        <begin position="268"/>
        <end position="492"/>
    </location>
</feature>
<feature type="compositionally biased region" description="Basic and acidic residues" evidence="11">
    <location>
        <begin position="226"/>
        <end position="235"/>
    </location>
</feature>
<comment type="caution">
    <text evidence="13">The sequence shown here is derived from an EMBL/GenBank/DDBJ whole genome shotgun (WGS) entry which is preliminary data.</text>
</comment>
<dbReference type="Gene3D" id="1.10.287.1490">
    <property type="match status" value="1"/>
</dbReference>
<keyword evidence="8 12" id="KW-0472">Membrane</keyword>
<evidence type="ECO:0000256" key="10">
    <source>
        <dbReference type="SAM" id="Coils"/>
    </source>
</evidence>
<comment type="subcellular location">
    <subcellularLocation>
        <location evidence="1">Membrane</location>
        <topology evidence="1">Single-pass type II membrane protein</topology>
    </subcellularLocation>
</comment>
<feature type="coiled-coil region" evidence="10">
    <location>
        <begin position="109"/>
        <end position="193"/>
    </location>
</feature>
<gene>
    <name evidence="13" type="ORF">HF521_014102</name>
</gene>
<evidence type="ECO:0000256" key="7">
    <source>
        <dbReference type="ARBA" id="ARBA00023054"/>
    </source>
</evidence>
<evidence type="ECO:0000256" key="1">
    <source>
        <dbReference type="ARBA" id="ARBA00004606"/>
    </source>
</evidence>
<keyword evidence="14" id="KW-1185">Reference proteome</keyword>
<evidence type="ECO:0000256" key="2">
    <source>
        <dbReference type="ARBA" id="ARBA00007474"/>
    </source>
</evidence>
<dbReference type="PANTHER" id="PTHR15896">
    <property type="entry name" value="GOLGI PHOSPHOPROTEIN 2/GP73-RELATED"/>
    <property type="match status" value="1"/>
</dbReference>
<evidence type="ECO:0000313" key="13">
    <source>
        <dbReference type="EMBL" id="KAF7688096.1"/>
    </source>
</evidence>
<dbReference type="InterPro" id="IPR026139">
    <property type="entry name" value="GOLM1/CASC4"/>
</dbReference>
<comment type="similarity">
    <text evidence="2">Belongs to the GOLM family.</text>
</comment>
<feature type="compositionally biased region" description="Basic and acidic residues" evidence="11">
    <location>
        <begin position="365"/>
        <end position="375"/>
    </location>
</feature>
<dbReference type="OrthoDB" id="10072022at2759"/>
<dbReference type="GO" id="GO:0016020">
    <property type="term" value="C:membrane"/>
    <property type="evidence" value="ECO:0007669"/>
    <property type="project" value="UniProtKB-SubCell"/>
</dbReference>
<dbReference type="PANTHER" id="PTHR15896:SF7">
    <property type="entry name" value="PROTEIN GOLM2"/>
    <property type="match status" value="1"/>
</dbReference>
<feature type="compositionally biased region" description="Basic and acidic residues" evidence="11">
    <location>
        <begin position="473"/>
        <end position="492"/>
    </location>
</feature>
<evidence type="ECO:0000256" key="4">
    <source>
        <dbReference type="ARBA" id="ARBA00022692"/>
    </source>
</evidence>
<dbReference type="AlphaFoldDB" id="A0A8T0A8I4"/>
<evidence type="ECO:0000256" key="12">
    <source>
        <dbReference type="SAM" id="Phobius"/>
    </source>
</evidence>
<protein>
    <recommendedName>
        <fullName evidence="3">Protein GOLM2</fullName>
    </recommendedName>
    <alternativeName>
        <fullName evidence="9">Golgi membrane protein 2</fullName>
    </alternativeName>
</protein>
<accession>A0A8T0A8I4</accession>
<feature type="compositionally biased region" description="Low complexity" evidence="11">
    <location>
        <begin position="286"/>
        <end position="301"/>
    </location>
</feature>
<dbReference type="Proteomes" id="UP000606274">
    <property type="component" value="Unassembled WGS sequence"/>
</dbReference>
<dbReference type="PRINTS" id="PR02084">
    <property type="entry name" value="GOLM1CASC4"/>
</dbReference>
<reference evidence="13" key="1">
    <citation type="submission" date="2020-08" db="EMBL/GenBank/DDBJ databases">
        <title>Chromosome-level assembly of Southern catfish (Silurus meridionalis) provides insights into visual adaptation to the nocturnal and benthic lifestyles.</title>
        <authorList>
            <person name="Zhang Y."/>
            <person name="Wang D."/>
            <person name="Peng Z."/>
        </authorList>
    </citation>
    <scope>NUCLEOTIDE SEQUENCE</scope>
    <source>
        <strain evidence="13">SWU-2019-XX</strain>
        <tissue evidence="13">Muscle</tissue>
    </source>
</reference>
<feature type="compositionally biased region" description="Acidic residues" evidence="11">
    <location>
        <begin position="453"/>
        <end position="472"/>
    </location>
</feature>
<proteinExistence type="inferred from homology"/>
<feature type="compositionally biased region" description="Low complexity" evidence="11">
    <location>
        <begin position="334"/>
        <end position="345"/>
    </location>
</feature>
<evidence type="ECO:0000256" key="11">
    <source>
        <dbReference type="SAM" id="MobiDB-lite"/>
    </source>
</evidence>
<organism evidence="13 14">
    <name type="scientific">Silurus meridionalis</name>
    <name type="common">Southern catfish</name>
    <name type="synonym">Silurus soldatovi meridionalis</name>
    <dbReference type="NCBI Taxonomy" id="175797"/>
    <lineage>
        <taxon>Eukaryota</taxon>
        <taxon>Metazoa</taxon>
        <taxon>Chordata</taxon>
        <taxon>Craniata</taxon>
        <taxon>Vertebrata</taxon>
        <taxon>Euteleostomi</taxon>
        <taxon>Actinopterygii</taxon>
        <taxon>Neopterygii</taxon>
        <taxon>Teleostei</taxon>
        <taxon>Ostariophysi</taxon>
        <taxon>Siluriformes</taxon>
        <taxon>Siluridae</taxon>
        <taxon>Silurus</taxon>
    </lineage>
</organism>
<sequence length="492" mass="54326">MVGFVANRRGGRLPSVVLVGMMVVLVLLSYNYWSVSRMHGRALDELAEVHAQVKRTDAARTRLEKRNSELMLQADTHRRQIDQKDGDYNVLEGKLQARDALMKKCLDEKMKLQSEFSQKTTDINQLKEQLKEMRDEIIRQEEQVRELRKNNTNLEKKMEYESLQCGQQIAQLKDEYEESRKLFAEKAAKLKKDTVDTQNAGPAVAQADRGTVTAGEHHPVAPQHHNNPDIKDDLGKPGSDAGMPGIEDSEVGKVDEVQFALKKPAITMQHVEPAEPAVDIKPAREGAGPNAGADAAIAAPGAGAGAGEGPGFDAPRGLPLDHPDLPQNGGKVLPPIQEQVPQPIVDRPVVMNEGNKVDVQADEFGEQRRQMRDSENPGAALPPPPNPVQVLPKPIEPRRDAAPAAPLRHRQSRFFDENESPVDPQRTSKLADYNGDDGNVGEYEADKQAELAYNEEEDGDGGEEDAQDDEDREVPGDHRGEYGKRHQAIDIL</sequence>
<evidence type="ECO:0000256" key="5">
    <source>
        <dbReference type="ARBA" id="ARBA00022968"/>
    </source>
</evidence>
<evidence type="ECO:0000256" key="9">
    <source>
        <dbReference type="ARBA" id="ARBA00030486"/>
    </source>
</evidence>
<feature type="transmembrane region" description="Helical" evidence="12">
    <location>
        <begin position="12"/>
        <end position="33"/>
    </location>
</feature>